<feature type="domain" description="Major facilitator superfamily (MFS) profile" evidence="6">
    <location>
        <begin position="1"/>
        <end position="125"/>
    </location>
</feature>
<dbReference type="InterPro" id="IPR005828">
    <property type="entry name" value="MFS_sugar_transport-like"/>
</dbReference>
<sequence>MGFALVISPIYIAEISPPKSRGFLTSLPEICISIGMMLGIVSSRSFDWTVVSGISAVPSLALAIGFLKMSESPRWLVMQGSLEEAIRKLYYSFRTQKRKLNFVFEISWLLLASTKKIAMKMWWAP</sequence>
<proteinExistence type="predicted"/>
<dbReference type="PANTHER" id="PTHR48020">
    <property type="entry name" value="PROTON MYO-INOSITOL COTRANSPORTER"/>
    <property type="match status" value="1"/>
</dbReference>
<dbReference type="GO" id="GO:0022857">
    <property type="term" value="F:transmembrane transporter activity"/>
    <property type="evidence" value="ECO:0007669"/>
    <property type="project" value="InterPro"/>
</dbReference>
<comment type="caution">
    <text evidence="7">The sequence shown here is derived from an EMBL/GenBank/DDBJ whole genome shotgun (WGS) entry which is preliminary data.</text>
</comment>
<evidence type="ECO:0000256" key="1">
    <source>
        <dbReference type="ARBA" id="ARBA00004141"/>
    </source>
</evidence>
<dbReference type="Gene3D" id="1.20.1250.20">
    <property type="entry name" value="MFS general substrate transporter like domains"/>
    <property type="match status" value="1"/>
</dbReference>
<keyword evidence="8" id="KW-1185">Reference proteome</keyword>
<gene>
    <name evidence="7" type="ORF">Pyn_19948</name>
</gene>
<name>A0A314Z9E3_PRUYE</name>
<dbReference type="PROSITE" id="PS50850">
    <property type="entry name" value="MFS"/>
    <property type="match status" value="1"/>
</dbReference>
<organism evidence="7 8">
    <name type="scientific">Prunus yedoensis var. nudiflora</name>
    <dbReference type="NCBI Taxonomy" id="2094558"/>
    <lineage>
        <taxon>Eukaryota</taxon>
        <taxon>Viridiplantae</taxon>
        <taxon>Streptophyta</taxon>
        <taxon>Embryophyta</taxon>
        <taxon>Tracheophyta</taxon>
        <taxon>Spermatophyta</taxon>
        <taxon>Magnoliopsida</taxon>
        <taxon>eudicotyledons</taxon>
        <taxon>Gunneridae</taxon>
        <taxon>Pentapetalae</taxon>
        <taxon>rosids</taxon>
        <taxon>fabids</taxon>
        <taxon>Rosales</taxon>
        <taxon>Rosaceae</taxon>
        <taxon>Amygdaloideae</taxon>
        <taxon>Amygdaleae</taxon>
        <taxon>Prunus</taxon>
    </lineage>
</organism>
<evidence type="ECO:0000256" key="3">
    <source>
        <dbReference type="ARBA" id="ARBA00022692"/>
    </source>
</evidence>
<evidence type="ECO:0000313" key="7">
    <source>
        <dbReference type="EMBL" id="PQP98445.1"/>
    </source>
</evidence>
<keyword evidence="4" id="KW-1133">Transmembrane helix</keyword>
<dbReference type="GO" id="GO:0016020">
    <property type="term" value="C:membrane"/>
    <property type="evidence" value="ECO:0007669"/>
    <property type="project" value="UniProtKB-SubCell"/>
</dbReference>
<dbReference type="Proteomes" id="UP000250321">
    <property type="component" value="Unassembled WGS sequence"/>
</dbReference>
<evidence type="ECO:0000256" key="5">
    <source>
        <dbReference type="ARBA" id="ARBA00023136"/>
    </source>
</evidence>
<keyword evidence="3" id="KW-0812">Transmembrane</keyword>
<dbReference type="STRING" id="2094558.A0A314Z9E3"/>
<protein>
    <submittedName>
        <fullName evidence="7">Sugar_tr domain-containing protein</fullName>
    </submittedName>
</protein>
<keyword evidence="5" id="KW-0472">Membrane</keyword>
<dbReference type="InterPro" id="IPR036259">
    <property type="entry name" value="MFS_trans_sf"/>
</dbReference>
<dbReference type="AlphaFoldDB" id="A0A314Z9E3"/>
<dbReference type="OrthoDB" id="6339427at2759"/>
<accession>A0A314Z9E3</accession>
<dbReference type="PANTHER" id="PTHR48020:SF49">
    <property type="entry name" value="SUGAR TRANSPORTER"/>
    <property type="match status" value="1"/>
</dbReference>
<dbReference type="EMBL" id="PJQY01001897">
    <property type="protein sequence ID" value="PQP98445.1"/>
    <property type="molecule type" value="Genomic_DNA"/>
</dbReference>
<dbReference type="InterPro" id="IPR050814">
    <property type="entry name" value="Myo-inositol_Transporter"/>
</dbReference>
<reference evidence="7 8" key="1">
    <citation type="submission" date="2018-02" db="EMBL/GenBank/DDBJ databases">
        <title>Draft genome of wild Prunus yedoensis var. nudiflora.</title>
        <authorList>
            <person name="Baek S."/>
            <person name="Kim J.-H."/>
            <person name="Choi K."/>
            <person name="Kim G.-B."/>
            <person name="Cho A."/>
            <person name="Jang H."/>
            <person name="Shin C.-H."/>
            <person name="Yu H.-J."/>
            <person name="Mun J.-H."/>
        </authorList>
    </citation>
    <scope>NUCLEOTIDE SEQUENCE [LARGE SCALE GENOMIC DNA]</scope>
    <source>
        <strain evidence="8">cv. Jeju island</strain>
        <tissue evidence="7">Leaf</tissue>
    </source>
</reference>
<evidence type="ECO:0000256" key="4">
    <source>
        <dbReference type="ARBA" id="ARBA00022989"/>
    </source>
</evidence>
<evidence type="ECO:0000259" key="6">
    <source>
        <dbReference type="PROSITE" id="PS50850"/>
    </source>
</evidence>
<keyword evidence="2" id="KW-0813">Transport</keyword>
<comment type="subcellular location">
    <subcellularLocation>
        <location evidence="1">Membrane</location>
        <topology evidence="1">Multi-pass membrane protein</topology>
    </subcellularLocation>
</comment>
<evidence type="ECO:0000256" key="2">
    <source>
        <dbReference type="ARBA" id="ARBA00022448"/>
    </source>
</evidence>
<evidence type="ECO:0000313" key="8">
    <source>
        <dbReference type="Proteomes" id="UP000250321"/>
    </source>
</evidence>
<dbReference type="Pfam" id="PF00083">
    <property type="entry name" value="Sugar_tr"/>
    <property type="match status" value="1"/>
</dbReference>
<dbReference type="InterPro" id="IPR020846">
    <property type="entry name" value="MFS_dom"/>
</dbReference>
<dbReference type="SUPFAM" id="SSF103473">
    <property type="entry name" value="MFS general substrate transporter"/>
    <property type="match status" value="1"/>
</dbReference>